<dbReference type="RefSeq" id="XP_012191380.1">
    <property type="nucleotide sequence ID" value="XM_012335990.1"/>
</dbReference>
<reference evidence="2" key="1">
    <citation type="journal article" date="2013" name="Genome Announc.">
        <title>Draft genome sequence of the basidiomycetous yeast-like fungus Pseudozyma hubeiensis SY62, which produces an abundant amount of the biosurfactant mannosylerythritol lipids.</title>
        <authorList>
            <person name="Konishi M."/>
            <person name="Hatada Y."/>
            <person name="Horiuchi J."/>
        </authorList>
    </citation>
    <scope>NUCLEOTIDE SEQUENCE [LARGE SCALE GENOMIC DNA]</scope>
    <source>
        <strain evidence="2">SY62</strain>
    </source>
</reference>
<dbReference type="AlphaFoldDB" id="R9P8U0"/>
<protein>
    <submittedName>
        <fullName evidence="1">Uncharacterized protein</fullName>
    </submittedName>
</protein>
<dbReference type="EMBL" id="DF238811">
    <property type="protein sequence ID" value="GAC97793.1"/>
    <property type="molecule type" value="Genomic_DNA"/>
</dbReference>
<dbReference type="HOGENOM" id="CLU_2237788_0_0_1"/>
<dbReference type="GeneID" id="24110659"/>
<keyword evidence="2" id="KW-1185">Reference proteome</keyword>
<name>R9P8U0_PSEHS</name>
<evidence type="ECO:0000313" key="2">
    <source>
        <dbReference type="Proteomes" id="UP000014071"/>
    </source>
</evidence>
<sequence length="105" mass="11435">MHTGMMPATASSLRLYISWALPCSFGLRNHRKLRRRIAKFVFCNFAAAPRNFDHLLSSPRRVIGDGASEAQLRLHSLSPLGSAAGNTLRLCVCVPFGCTFGSSAL</sequence>
<gene>
    <name evidence="1" type="ORF">PHSY_005380</name>
</gene>
<evidence type="ECO:0000313" key="1">
    <source>
        <dbReference type="EMBL" id="GAC97793.1"/>
    </source>
</evidence>
<dbReference type="OrthoDB" id="10561328at2759"/>
<proteinExistence type="predicted"/>
<dbReference type="Proteomes" id="UP000014071">
    <property type="component" value="Unassembled WGS sequence"/>
</dbReference>
<accession>R9P8U0</accession>
<organism evidence="1 2">
    <name type="scientific">Pseudozyma hubeiensis (strain SY62)</name>
    <name type="common">Yeast</name>
    <dbReference type="NCBI Taxonomy" id="1305764"/>
    <lineage>
        <taxon>Eukaryota</taxon>
        <taxon>Fungi</taxon>
        <taxon>Dikarya</taxon>
        <taxon>Basidiomycota</taxon>
        <taxon>Ustilaginomycotina</taxon>
        <taxon>Ustilaginomycetes</taxon>
        <taxon>Ustilaginales</taxon>
        <taxon>Ustilaginaceae</taxon>
        <taxon>Pseudozyma</taxon>
    </lineage>
</organism>